<keyword evidence="1" id="KW-0812">Transmembrane</keyword>
<evidence type="ECO:0000313" key="3">
    <source>
        <dbReference type="EMBL" id="KAG2172867.1"/>
    </source>
</evidence>
<dbReference type="Pfam" id="PF00085">
    <property type="entry name" value="Thioredoxin"/>
    <property type="match status" value="1"/>
</dbReference>
<dbReference type="InterPro" id="IPR013766">
    <property type="entry name" value="Thioredoxin_domain"/>
</dbReference>
<keyword evidence="1" id="KW-0472">Membrane</keyword>
<evidence type="ECO:0000259" key="2">
    <source>
        <dbReference type="Pfam" id="PF00085"/>
    </source>
</evidence>
<gene>
    <name evidence="3" type="ORF">INT43_000217</name>
</gene>
<keyword evidence="4" id="KW-1185">Reference proteome</keyword>
<dbReference type="Proteomes" id="UP000654370">
    <property type="component" value="Unassembled WGS sequence"/>
</dbReference>
<feature type="non-terminal residue" evidence="3">
    <location>
        <position position="267"/>
    </location>
</feature>
<reference evidence="3" key="1">
    <citation type="submission" date="2020-12" db="EMBL/GenBank/DDBJ databases">
        <title>Metabolic potential, ecology and presence of endohyphal bacteria is reflected in genomic diversity of Mucoromycotina.</title>
        <authorList>
            <person name="Muszewska A."/>
            <person name="Okrasinska A."/>
            <person name="Steczkiewicz K."/>
            <person name="Drgas O."/>
            <person name="Orlowska M."/>
            <person name="Perlinska-Lenart U."/>
            <person name="Aleksandrzak-Piekarczyk T."/>
            <person name="Szatraj K."/>
            <person name="Zielenkiewicz U."/>
            <person name="Pilsyk S."/>
            <person name="Malc E."/>
            <person name="Mieczkowski P."/>
            <person name="Kruszewska J.S."/>
            <person name="Biernat P."/>
            <person name="Pawlowska J."/>
        </authorList>
    </citation>
    <scope>NUCLEOTIDE SEQUENCE</scope>
    <source>
        <strain evidence="3">WA0000067209</strain>
    </source>
</reference>
<name>A0A8H7U917_MORIS</name>
<organism evidence="3 4">
    <name type="scientific">Mortierella isabellina</name>
    <name type="common">Filamentous fungus</name>
    <name type="synonym">Umbelopsis isabellina</name>
    <dbReference type="NCBI Taxonomy" id="91625"/>
    <lineage>
        <taxon>Eukaryota</taxon>
        <taxon>Fungi</taxon>
        <taxon>Fungi incertae sedis</taxon>
        <taxon>Mucoromycota</taxon>
        <taxon>Mucoromycotina</taxon>
        <taxon>Umbelopsidomycetes</taxon>
        <taxon>Umbelopsidales</taxon>
        <taxon>Umbelopsidaceae</taxon>
        <taxon>Umbelopsis</taxon>
    </lineage>
</organism>
<evidence type="ECO:0000313" key="4">
    <source>
        <dbReference type="Proteomes" id="UP000654370"/>
    </source>
</evidence>
<dbReference type="Gene3D" id="3.40.30.10">
    <property type="entry name" value="Glutaredoxin"/>
    <property type="match status" value="1"/>
</dbReference>
<sequence>KQWLNPAGEPFAPQFSDQKAFLILAGLSTWKYAVSCTAEELVSVVTLYCKAFNVIMLYYYGKKWWMMLYIIGWALIFVLFPQPPYQGTTKAVELSSSSLTKVLENKQANAKIVELDEDEQPLVDVPMAKYWVILLYANWSVASRNFEAVLAGLSLRYDGPNIKFGKVDIDLYPAVASKYHISGEAAAFDLPTLILFKDGKELTRLPQLVASQRAIKGKNTTTELSRKDAAKDTISRIGWNRSPVSEGPLVLIKRISVFNLKLLLRHR</sequence>
<dbReference type="OrthoDB" id="20229at2759"/>
<dbReference type="InterPro" id="IPR036249">
    <property type="entry name" value="Thioredoxin-like_sf"/>
</dbReference>
<proteinExistence type="predicted"/>
<feature type="domain" description="Thioredoxin" evidence="2">
    <location>
        <begin position="128"/>
        <end position="203"/>
    </location>
</feature>
<dbReference type="AlphaFoldDB" id="A0A8H7U917"/>
<comment type="caution">
    <text evidence="3">The sequence shown here is derived from an EMBL/GenBank/DDBJ whole genome shotgun (WGS) entry which is preliminary data.</text>
</comment>
<keyword evidence="1" id="KW-1133">Transmembrane helix</keyword>
<evidence type="ECO:0000256" key="1">
    <source>
        <dbReference type="SAM" id="Phobius"/>
    </source>
</evidence>
<protein>
    <recommendedName>
        <fullName evidence="2">Thioredoxin domain-containing protein</fullName>
    </recommendedName>
</protein>
<feature type="transmembrane region" description="Helical" evidence="1">
    <location>
        <begin position="64"/>
        <end position="80"/>
    </location>
</feature>
<dbReference type="SUPFAM" id="SSF52833">
    <property type="entry name" value="Thioredoxin-like"/>
    <property type="match status" value="1"/>
</dbReference>
<accession>A0A8H7U917</accession>
<dbReference type="EMBL" id="JAEPQZ010000016">
    <property type="protein sequence ID" value="KAG2172867.1"/>
    <property type="molecule type" value="Genomic_DNA"/>
</dbReference>